<evidence type="ECO:0000313" key="12">
    <source>
        <dbReference type="Proteomes" id="UP000215450"/>
    </source>
</evidence>
<keyword evidence="5 8" id="KW-1133">Transmembrane helix</keyword>
<dbReference type="OrthoDB" id="9812049at2"/>
<dbReference type="PANTHER" id="PTHR38459:SF1">
    <property type="entry name" value="PROPHAGE BACTOPRENOL-LINKED GLUCOSE TRANSLOCASE HOMOLOG"/>
    <property type="match status" value="1"/>
</dbReference>
<dbReference type="PIRSF" id="PIRSF006298">
    <property type="entry name" value="GtrA_prd"/>
    <property type="match status" value="1"/>
</dbReference>
<evidence type="ECO:0000256" key="4">
    <source>
        <dbReference type="ARBA" id="ARBA00022692"/>
    </source>
</evidence>
<dbReference type="Pfam" id="PF04138">
    <property type="entry name" value="GtrA_DPMS_TM"/>
    <property type="match status" value="1"/>
</dbReference>
<name>A0A238TC24_9NEIS</name>
<evidence type="ECO:0000256" key="2">
    <source>
        <dbReference type="ARBA" id="ARBA00009399"/>
    </source>
</evidence>
<evidence type="ECO:0000256" key="8">
    <source>
        <dbReference type="SAM" id="Phobius"/>
    </source>
</evidence>
<sequence>MKWLHKIKWYSLIGVFNTALHFAVFSVLSWQGVASAWANVAAFACAATFSFFANAKWTFKQTANRKRYFLFMSLMGGLALLTGWLTDYLGLSSILAAISFSLISWVLGFLSSRYIIFK</sequence>
<dbReference type="EMBL" id="FXUV02000039">
    <property type="protein sequence ID" value="SNB76747.1"/>
    <property type="molecule type" value="Genomic_DNA"/>
</dbReference>
<dbReference type="STRING" id="1522312.GCA_900177895_00214"/>
<organism evidence="11 12">
    <name type="scientific">Kingella negevensis</name>
    <dbReference type="NCBI Taxonomy" id="1522312"/>
    <lineage>
        <taxon>Bacteria</taxon>
        <taxon>Pseudomonadati</taxon>
        <taxon>Pseudomonadota</taxon>
        <taxon>Betaproteobacteria</taxon>
        <taxon>Neisseriales</taxon>
        <taxon>Neisseriaceae</taxon>
        <taxon>Kingella</taxon>
    </lineage>
</organism>
<protein>
    <recommendedName>
        <fullName evidence="9">GtrA/DPMS transmembrane domain-containing protein</fullName>
    </recommendedName>
</protein>
<feature type="transmembrane region" description="Helical" evidence="8">
    <location>
        <begin position="91"/>
        <end position="110"/>
    </location>
</feature>
<reference evidence="11 12" key="2">
    <citation type="submission" date="2017-06" db="EMBL/GenBank/DDBJ databases">
        <authorList>
            <person name="Kim H.J."/>
            <person name="Triplett B.A."/>
        </authorList>
    </citation>
    <scope>NUCLEOTIDE SEQUENCE [LARGE SCALE GENOMIC DNA]</scope>
    <source>
        <strain evidence="11">Kingella_eburonensis</strain>
    </source>
</reference>
<evidence type="ECO:0000256" key="6">
    <source>
        <dbReference type="ARBA" id="ARBA00023136"/>
    </source>
</evidence>
<comment type="subcellular location">
    <subcellularLocation>
        <location evidence="1">Membrane</location>
        <topology evidence="1">Multi-pass membrane protein</topology>
    </subcellularLocation>
</comment>
<keyword evidence="6 8" id="KW-0472">Membrane</keyword>
<evidence type="ECO:0000313" key="11">
    <source>
        <dbReference type="EMBL" id="SNB76747.1"/>
    </source>
</evidence>
<comment type="similarity">
    <text evidence="2">Belongs to the GtrA family.</text>
</comment>
<dbReference type="GO" id="GO:0000271">
    <property type="term" value="P:polysaccharide biosynthetic process"/>
    <property type="evidence" value="ECO:0007669"/>
    <property type="project" value="InterPro"/>
</dbReference>
<evidence type="ECO:0000256" key="3">
    <source>
        <dbReference type="ARBA" id="ARBA00022448"/>
    </source>
</evidence>
<keyword evidence="4 8" id="KW-0812">Transmembrane</keyword>
<evidence type="ECO:0000313" key="10">
    <source>
        <dbReference type="EMBL" id="SMQ12845.1"/>
    </source>
</evidence>
<dbReference type="InterPro" id="IPR051401">
    <property type="entry name" value="GtrA_CellWall_Glycosyl"/>
</dbReference>
<dbReference type="GO" id="GO:0005886">
    <property type="term" value="C:plasma membrane"/>
    <property type="evidence" value="ECO:0007669"/>
    <property type="project" value="TreeGrafter"/>
</dbReference>
<dbReference type="PANTHER" id="PTHR38459">
    <property type="entry name" value="PROPHAGE BACTOPRENOL-LINKED GLUCOSE TRANSLOCASE HOMOLOG"/>
    <property type="match status" value="1"/>
</dbReference>
<feature type="transmembrane region" description="Helical" evidence="8">
    <location>
        <begin position="67"/>
        <end position="85"/>
    </location>
</feature>
<keyword evidence="12" id="KW-1185">Reference proteome</keyword>
<proteinExistence type="inferred from homology"/>
<evidence type="ECO:0000259" key="9">
    <source>
        <dbReference type="Pfam" id="PF04138"/>
    </source>
</evidence>
<keyword evidence="3" id="KW-0813">Transport</keyword>
<reference evidence="10" key="1">
    <citation type="submission" date="2017-05" db="EMBL/GenBank/DDBJ databases">
        <authorList>
            <person name="Song R."/>
            <person name="Chenine A.L."/>
            <person name="Ruprecht R.M."/>
        </authorList>
    </citation>
    <scope>NUCLEOTIDE SEQUENCE</scope>
    <source>
        <strain evidence="10">Kingella_eburonensis</strain>
    </source>
</reference>
<dbReference type="AlphaFoldDB" id="A0A238TC24"/>
<dbReference type="InterPro" id="IPR016480">
    <property type="entry name" value="Glc_translocase_bactprenl-link"/>
</dbReference>
<feature type="transmembrane region" description="Helical" evidence="8">
    <location>
        <begin position="9"/>
        <end position="30"/>
    </location>
</feature>
<evidence type="ECO:0000256" key="1">
    <source>
        <dbReference type="ARBA" id="ARBA00004141"/>
    </source>
</evidence>
<dbReference type="Proteomes" id="UP000215450">
    <property type="component" value="Unassembled WGS sequence"/>
</dbReference>
<dbReference type="EMBL" id="FXUV01000033">
    <property type="protein sequence ID" value="SMQ12845.1"/>
    <property type="molecule type" value="Genomic_DNA"/>
</dbReference>
<feature type="transmembrane region" description="Helical" evidence="8">
    <location>
        <begin position="36"/>
        <end position="55"/>
    </location>
</feature>
<evidence type="ECO:0000256" key="5">
    <source>
        <dbReference type="ARBA" id="ARBA00022989"/>
    </source>
</evidence>
<comment type="function">
    <text evidence="7">Involved in O antigen modification. Involved in the translocation of bactoprenol-linked glucose across the cytoplasmic membrane.</text>
</comment>
<gene>
    <name evidence="10" type="ORF">KEBURONENSIS_01662</name>
    <name evidence="11" type="ORF">KEBURONENSIS_01696</name>
</gene>
<dbReference type="InterPro" id="IPR007267">
    <property type="entry name" value="GtrA_DPMS_TM"/>
</dbReference>
<evidence type="ECO:0000256" key="7">
    <source>
        <dbReference type="ARBA" id="ARBA00025595"/>
    </source>
</evidence>
<accession>A0A238TC24</accession>
<dbReference type="RefSeq" id="WP_095062938.1">
    <property type="nucleotide sequence ID" value="NZ_FXUV02000039.1"/>
</dbReference>
<feature type="domain" description="GtrA/DPMS transmembrane" evidence="9">
    <location>
        <begin position="10"/>
        <end position="117"/>
    </location>
</feature>